<comment type="caution">
    <text evidence="3">The sequence shown here is derived from an EMBL/GenBank/DDBJ whole genome shotgun (WGS) entry which is preliminary data.</text>
</comment>
<evidence type="ECO:0000313" key="4">
    <source>
        <dbReference type="Proteomes" id="UP000283576"/>
    </source>
</evidence>
<feature type="chain" id="PRO_5039136533" description="Proteophosphoglycan 5" evidence="2">
    <location>
        <begin position="26"/>
        <end position="198"/>
    </location>
</feature>
<evidence type="ECO:0008006" key="5">
    <source>
        <dbReference type="Google" id="ProtNLM"/>
    </source>
</evidence>
<organism evidence="3 4">
    <name type="scientific">Staphylococcus gallinarum</name>
    <dbReference type="NCBI Taxonomy" id="1293"/>
    <lineage>
        <taxon>Bacteria</taxon>
        <taxon>Bacillati</taxon>
        <taxon>Bacillota</taxon>
        <taxon>Bacilli</taxon>
        <taxon>Bacillales</taxon>
        <taxon>Staphylococcaceae</taxon>
        <taxon>Staphylococcus</taxon>
    </lineage>
</organism>
<evidence type="ECO:0000256" key="2">
    <source>
        <dbReference type="SAM" id="SignalP"/>
    </source>
</evidence>
<reference evidence="3 4" key="1">
    <citation type="journal article" date="2016" name="Front. Microbiol.">
        <title>Comprehensive Phylogenetic Analysis of Bovine Non-aureus Staphylococci Species Based on Whole-Genome Sequencing.</title>
        <authorList>
            <person name="Naushad S."/>
            <person name="Barkema H.W."/>
            <person name="Luby C."/>
            <person name="Condas L.A."/>
            <person name="Nobrega D.B."/>
            <person name="Carson D.A."/>
            <person name="De Buck J."/>
        </authorList>
    </citation>
    <scope>NUCLEOTIDE SEQUENCE [LARGE SCALE GENOMIC DNA]</scope>
    <source>
        <strain evidence="3 4">SNUC 1388</strain>
    </source>
</reference>
<accession>A0A2T4SXE1</accession>
<evidence type="ECO:0000256" key="1">
    <source>
        <dbReference type="SAM" id="MobiDB-lite"/>
    </source>
</evidence>
<sequence length="198" mass="21642">MINKVSVWVCTLAMLGLVFSPVTEAIGSSGSSSSSSTSSSSSSSSSSSTSSTTSTSSSARASVASRAAQSNMSTNINSSRNATSQKANSKTSSTKPLSRPYHSFITPTAPYNDQRLASMYFNNTLFFWIVMQHHNLDIKQQHHILQNNMTAKDKLYTITIKDKRDKEHLIVVPKKDYDAIQKGAHVKYKNGKLITTHK</sequence>
<keyword evidence="2" id="KW-0732">Signal</keyword>
<dbReference type="RefSeq" id="WP_107526545.1">
    <property type="nucleotide sequence ID" value="NZ_CP086207.1"/>
</dbReference>
<feature type="compositionally biased region" description="Low complexity" evidence="1">
    <location>
        <begin position="28"/>
        <end position="68"/>
    </location>
</feature>
<dbReference type="EMBL" id="QXRZ01000003">
    <property type="protein sequence ID" value="RIL43241.1"/>
    <property type="molecule type" value="Genomic_DNA"/>
</dbReference>
<feature type="signal peptide" evidence="2">
    <location>
        <begin position="1"/>
        <end position="25"/>
    </location>
</feature>
<protein>
    <recommendedName>
        <fullName evidence="5">Proteophosphoglycan 5</fullName>
    </recommendedName>
</protein>
<evidence type="ECO:0000313" key="3">
    <source>
        <dbReference type="EMBL" id="RIL43241.1"/>
    </source>
</evidence>
<name>A0A2T4SXE1_STAGA</name>
<proteinExistence type="predicted"/>
<feature type="region of interest" description="Disordered" evidence="1">
    <location>
        <begin position="28"/>
        <end position="101"/>
    </location>
</feature>
<dbReference type="Proteomes" id="UP000283576">
    <property type="component" value="Unassembled WGS sequence"/>
</dbReference>
<dbReference type="AlphaFoldDB" id="A0A2T4SXE1"/>
<feature type="compositionally biased region" description="Polar residues" evidence="1">
    <location>
        <begin position="69"/>
        <end position="96"/>
    </location>
</feature>
<gene>
    <name evidence="3" type="ORF">BUZ01_06390</name>
</gene>